<evidence type="ECO:0000313" key="2">
    <source>
        <dbReference type="EMBL" id="JAH74238.1"/>
    </source>
</evidence>
<proteinExistence type="predicted"/>
<dbReference type="EMBL" id="GBXM01034339">
    <property type="protein sequence ID" value="JAH74238.1"/>
    <property type="molecule type" value="Transcribed_RNA"/>
</dbReference>
<reference evidence="2" key="2">
    <citation type="journal article" date="2015" name="Fish Shellfish Immunol.">
        <title>Early steps in the European eel (Anguilla anguilla)-Vibrio vulnificus interaction in the gills: Role of the RtxA13 toxin.</title>
        <authorList>
            <person name="Callol A."/>
            <person name="Pajuelo D."/>
            <person name="Ebbesson L."/>
            <person name="Teles M."/>
            <person name="MacKenzie S."/>
            <person name="Amaro C."/>
        </authorList>
    </citation>
    <scope>NUCLEOTIDE SEQUENCE</scope>
</reference>
<protein>
    <submittedName>
        <fullName evidence="2">Uncharacterized protein</fullName>
    </submittedName>
</protein>
<organism evidence="2">
    <name type="scientific">Anguilla anguilla</name>
    <name type="common">European freshwater eel</name>
    <name type="synonym">Muraena anguilla</name>
    <dbReference type="NCBI Taxonomy" id="7936"/>
    <lineage>
        <taxon>Eukaryota</taxon>
        <taxon>Metazoa</taxon>
        <taxon>Chordata</taxon>
        <taxon>Craniata</taxon>
        <taxon>Vertebrata</taxon>
        <taxon>Euteleostomi</taxon>
        <taxon>Actinopterygii</taxon>
        <taxon>Neopterygii</taxon>
        <taxon>Teleostei</taxon>
        <taxon>Anguilliformes</taxon>
        <taxon>Anguillidae</taxon>
        <taxon>Anguilla</taxon>
    </lineage>
</organism>
<evidence type="ECO:0000256" key="1">
    <source>
        <dbReference type="SAM" id="MobiDB-lite"/>
    </source>
</evidence>
<dbReference type="AlphaFoldDB" id="A0A0E9VAN5"/>
<feature type="region of interest" description="Disordered" evidence="1">
    <location>
        <begin position="1"/>
        <end position="41"/>
    </location>
</feature>
<name>A0A0E9VAN5_ANGAN</name>
<accession>A0A0E9VAN5</accession>
<reference evidence="2" key="1">
    <citation type="submission" date="2014-11" db="EMBL/GenBank/DDBJ databases">
        <authorList>
            <person name="Amaro Gonzalez C."/>
        </authorList>
    </citation>
    <scope>NUCLEOTIDE SEQUENCE</scope>
</reference>
<sequence length="50" mass="5390">MTHQARTDFAPSSPPASPTVSSQKQVPVCTRRPQGHKATSPSAIMQLLFL</sequence>